<evidence type="ECO:0000256" key="10">
    <source>
        <dbReference type="ARBA" id="ARBA00022801"/>
    </source>
</evidence>
<dbReference type="SUPFAM" id="SSF55895">
    <property type="entry name" value="Ribonuclease Rh-like"/>
    <property type="match status" value="1"/>
</dbReference>
<evidence type="ECO:0000256" key="6">
    <source>
        <dbReference type="ARBA" id="ARBA00022554"/>
    </source>
</evidence>
<evidence type="ECO:0000256" key="7">
    <source>
        <dbReference type="ARBA" id="ARBA00022722"/>
    </source>
</evidence>
<feature type="region of interest" description="Disordered" evidence="18">
    <location>
        <begin position="285"/>
        <end position="314"/>
    </location>
</feature>
<keyword evidence="11" id="KW-1015">Disulfide bond</keyword>
<keyword evidence="13" id="KW-0456">Lyase</keyword>
<organism evidence="20 21">
    <name type="scientific">Aspergillus carbonarius (strain ITEM 5010)</name>
    <dbReference type="NCBI Taxonomy" id="602072"/>
    <lineage>
        <taxon>Eukaryota</taxon>
        <taxon>Fungi</taxon>
        <taxon>Dikarya</taxon>
        <taxon>Ascomycota</taxon>
        <taxon>Pezizomycotina</taxon>
        <taxon>Eurotiomycetes</taxon>
        <taxon>Eurotiomycetidae</taxon>
        <taxon>Eurotiales</taxon>
        <taxon>Aspergillaceae</taxon>
        <taxon>Aspergillus</taxon>
        <taxon>Aspergillus subgen. Circumdati</taxon>
    </lineage>
</organism>
<dbReference type="PROSITE" id="PS00531">
    <property type="entry name" value="RNASE_T2_2"/>
    <property type="match status" value="1"/>
</dbReference>
<feature type="active site" evidence="16">
    <location>
        <position position="169"/>
    </location>
</feature>
<evidence type="ECO:0000256" key="16">
    <source>
        <dbReference type="PIRSR" id="PIRSR633697-1"/>
    </source>
</evidence>
<evidence type="ECO:0000256" key="17">
    <source>
        <dbReference type="RuleBase" id="RU004328"/>
    </source>
</evidence>
<evidence type="ECO:0000259" key="19">
    <source>
        <dbReference type="Pfam" id="PF25488"/>
    </source>
</evidence>
<evidence type="ECO:0000313" key="20">
    <source>
        <dbReference type="EMBL" id="OOF99804.1"/>
    </source>
</evidence>
<comment type="subcellular location">
    <subcellularLocation>
        <location evidence="2">Cytoplasm</location>
    </subcellularLocation>
    <subcellularLocation>
        <location evidence="1">Vacuole lumen</location>
    </subcellularLocation>
</comment>
<keyword evidence="10" id="KW-0378">Hydrolase</keyword>
<dbReference type="GO" id="GO:0005775">
    <property type="term" value="C:vacuolar lumen"/>
    <property type="evidence" value="ECO:0007669"/>
    <property type="project" value="UniProtKB-SubCell"/>
</dbReference>
<dbReference type="OMA" id="YMSEYWK"/>
<name>A0A1R3RZ64_ASPC5</name>
<dbReference type="GO" id="GO:0016787">
    <property type="term" value="F:hydrolase activity"/>
    <property type="evidence" value="ECO:0007669"/>
    <property type="project" value="UniProtKB-KW"/>
</dbReference>
<dbReference type="Pfam" id="PF25488">
    <property type="entry name" value="RNaseT2L_C"/>
    <property type="match status" value="1"/>
</dbReference>
<feature type="active site" evidence="16">
    <location>
        <position position="165"/>
    </location>
</feature>
<comment type="function">
    <text evidence="14">Rnase which modulates cell survival under stress conditions. Released from the vacuole to the cytoplasm during stress to promote tRNA and rRNA cleavage and to activate separately a downstream pathway that promotes cell death. Involved in cell size, vacuolar morphology and growth at high temperatures and high salt concentration.</text>
</comment>
<dbReference type="GO" id="GO:0006401">
    <property type="term" value="P:RNA catabolic process"/>
    <property type="evidence" value="ECO:0007669"/>
    <property type="project" value="TreeGrafter"/>
</dbReference>
<evidence type="ECO:0000256" key="8">
    <source>
        <dbReference type="ARBA" id="ARBA00022729"/>
    </source>
</evidence>
<evidence type="ECO:0000256" key="14">
    <source>
        <dbReference type="ARBA" id="ARBA00025494"/>
    </source>
</evidence>
<proteinExistence type="inferred from homology"/>
<keyword evidence="21" id="KW-1185">Reference proteome</keyword>
<evidence type="ECO:0000256" key="9">
    <source>
        <dbReference type="ARBA" id="ARBA00022759"/>
    </source>
</evidence>
<dbReference type="GO" id="GO:0033897">
    <property type="term" value="F:ribonuclease T2 activity"/>
    <property type="evidence" value="ECO:0007669"/>
    <property type="project" value="UniProtKB-EC"/>
</dbReference>
<comment type="similarity">
    <text evidence="3 17">Belongs to the RNase T2 family.</text>
</comment>
<evidence type="ECO:0000256" key="2">
    <source>
        <dbReference type="ARBA" id="ARBA00004496"/>
    </source>
</evidence>
<keyword evidence="8" id="KW-0732">Signal</keyword>
<evidence type="ECO:0000256" key="12">
    <source>
        <dbReference type="ARBA" id="ARBA00023180"/>
    </source>
</evidence>
<evidence type="ECO:0000256" key="18">
    <source>
        <dbReference type="SAM" id="MobiDB-lite"/>
    </source>
</evidence>
<evidence type="ECO:0000256" key="1">
    <source>
        <dbReference type="ARBA" id="ARBA00004410"/>
    </source>
</evidence>
<dbReference type="GO" id="GO:0003723">
    <property type="term" value="F:RNA binding"/>
    <property type="evidence" value="ECO:0007669"/>
    <property type="project" value="InterPro"/>
</dbReference>
<dbReference type="InterPro" id="IPR001568">
    <property type="entry name" value="RNase_T2-like"/>
</dbReference>
<evidence type="ECO:0000256" key="3">
    <source>
        <dbReference type="ARBA" id="ARBA00007469"/>
    </source>
</evidence>
<keyword evidence="6" id="KW-0926">Vacuole</keyword>
<evidence type="ECO:0000256" key="13">
    <source>
        <dbReference type="ARBA" id="ARBA00023239"/>
    </source>
</evidence>
<gene>
    <name evidence="20" type="ORF">ASPCADRAFT_203628</name>
</gene>
<dbReference type="InterPro" id="IPR018188">
    <property type="entry name" value="RNase_T2_His_AS_1"/>
</dbReference>
<dbReference type="GO" id="GO:0005576">
    <property type="term" value="C:extracellular region"/>
    <property type="evidence" value="ECO:0007669"/>
    <property type="project" value="TreeGrafter"/>
</dbReference>
<dbReference type="Pfam" id="PF00445">
    <property type="entry name" value="Ribonuclease_T2"/>
    <property type="match status" value="1"/>
</dbReference>
<dbReference type="PROSITE" id="PS00530">
    <property type="entry name" value="RNASE_T2_1"/>
    <property type="match status" value="1"/>
</dbReference>
<evidence type="ECO:0000256" key="4">
    <source>
        <dbReference type="ARBA" id="ARBA00012571"/>
    </source>
</evidence>
<evidence type="ECO:0000256" key="5">
    <source>
        <dbReference type="ARBA" id="ARBA00022490"/>
    </source>
</evidence>
<evidence type="ECO:0000256" key="11">
    <source>
        <dbReference type="ARBA" id="ARBA00023157"/>
    </source>
</evidence>
<sequence length="432" mass="47457">MLDIGSTSAIGSTASSMRDTLFQGIPGPQQVLKAITGTLGVSSSLTTPEHSSSESTFRQCPGSEVSCQANYHGQDTCCFNYPGGQMLQTQFWDADPAIGPADSWTIHGLWPDHCNGGFDQYCDFKRRYSNISLILVDSGRGDLLDYMSDFWKDFRGDDANLWEHEWNKHGTCVSTLETHCYTDYYPQQEVVDYFDRTVDLFRTLPTYETLAKAGITPSYTQTYTRDEIEDALSKAHGAEVTIRCRHQALNEVWYYFNVAGALQTGKFVPSDPDGQISNCPRSGIHYIPKTPRNGHEPTKTSRGPAEPTAPGTPFAGKGNLMISTLGQKRGCIISHGAWFTSGTCATFTANKASDDTITLKSSKGECGFSHDVFTCGGFIKSPTAFTVEDGMLAYNGNTTFFADKAPKGPTKSKVFATQEDHPLELAITWREA</sequence>
<feature type="active site" evidence="16">
    <location>
        <position position="107"/>
    </location>
</feature>
<dbReference type="EC" id="4.6.1.19" evidence="4"/>
<evidence type="ECO:0000313" key="21">
    <source>
        <dbReference type="Proteomes" id="UP000188318"/>
    </source>
</evidence>
<dbReference type="InterPro" id="IPR033697">
    <property type="entry name" value="Ribonuclease_T2_eukaryotic"/>
</dbReference>
<keyword evidence="5" id="KW-0963">Cytoplasm</keyword>
<dbReference type="InterPro" id="IPR057328">
    <property type="entry name" value="RNaseT2L_C"/>
</dbReference>
<accession>A0A1R3RZ64</accession>
<dbReference type="PANTHER" id="PTHR11240:SF22">
    <property type="entry name" value="RIBONUCLEASE T2"/>
    <property type="match status" value="1"/>
</dbReference>
<dbReference type="Proteomes" id="UP000188318">
    <property type="component" value="Unassembled WGS sequence"/>
</dbReference>
<dbReference type="FunFam" id="3.90.730.10:FF:000004">
    <property type="entry name" value="Ribonuclease T2-like"/>
    <property type="match status" value="1"/>
</dbReference>
<dbReference type="AlphaFoldDB" id="A0A1R3RZ64"/>
<feature type="domain" description="RNase T2-like C-terminal" evidence="19">
    <location>
        <begin position="312"/>
        <end position="430"/>
    </location>
</feature>
<dbReference type="CDD" id="cd01061">
    <property type="entry name" value="RNase_T2_euk"/>
    <property type="match status" value="1"/>
</dbReference>
<evidence type="ECO:0000256" key="15">
    <source>
        <dbReference type="ARBA" id="ARBA00071169"/>
    </source>
</evidence>
<reference evidence="21" key="1">
    <citation type="journal article" date="2017" name="Genome Biol.">
        <title>Comparative genomics reveals high biological diversity and specific adaptations in the industrially and medically important fungal genus Aspergillus.</title>
        <authorList>
            <person name="de Vries R.P."/>
            <person name="Riley R."/>
            <person name="Wiebenga A."/>
            <person name="Aguilar-Osorio G."/>
            <person name="Amillis S."/>
            <person name="Uchima C.A."/>
            <person name="Anderluh G."/>
            <person name="Asadollahi M."/>
            <person name="Askin M."/>
            <person name="Barry K."/>
            <person name="Battaglia E."/>
            <person name="Bayram O."/>
            <person name="Benocci T."/>
            <person name="Braus-Stromeyer S.A."/>
            <person name="Caldana C."/>
            <person name="Canovas D."/>
            <person name="Cerqueira G.C."/>
            <person name="Chen F."/>
            <person name="Chen W."/>
            <person name="Choi C."/>
            <person name="Clum A."/>
            <person name="Dos Santos R.A."/>
            <person name="Damasio A.R."/>
            <person name="Diallinas G."/>
            <person name="Emri T."/>
            <person name="Fekete E."/>
            <person name="Flipphi M."/>
            <person name="Freyberg S."/>
            <person name="Gallo A."/>
            <person name="Gournas C."/>
            <person name="Habgood R."/>
            <person name="Hainaut M."/>
            <person name="Harispe M.L."/>
            <person name="Henrissat B."/>
            <person name="Hilden K.S."/>
            <person name="Hope R."/>
            <person name="Hossain A."/>
            <person name="Karabika E."/>
            <person name="Karaffa L."/>
            <person name="Karanyi Z."/>
            <person name="Krasevec N."/>
            <person name="Kuo A."/>
            <person name="Kusch H."/>
            <person name="LaButti K."/>
            <person name="Lagendijk E.L."/>
            <person name="Lapidus A."/>
            <person name="Levasseur A."/>
            <person name="Lindquist E."/>
            <person name="Lipzen A."/>
            <person name="Logrieco A.F."/>
            <person name="MacCabe A."/>
            <person name="Maekelae M.R."/>
            <person name="Malavazi I."/>
            <person name="Melin P."/>
            <person name="Meyer V."/>
            <person name="Mielnichuk N."/>
            <person name="Miskei M."/>
            <person name="Molnar A.P."/>
            <person name="Mule G."/>
            <person name="Ngan C.Y."/>
            <person name="Orejas M."/>
            <person name="Orosz E."/>
            <person name="Ouedraogo J.P."/>
            <person name="Overkamp K.M."/>
            <person name="Park H.-S."/>
            <person name="Perrone G."/>
            <person name="Piumi F."/>
            <person name="Punt P.J."/>
            <person name="Ram A.F."/>
            <person name="Ramon A."/>
            <person name="Rauscher S."/>
            <person name="Record E."/>
            <person name="Riano-Pachon D.M."/>
            <person name="Robert V."/>
            <person name="Roehrig J."/>
            <person name="Ruller R."/>
            <person name="Salamov A."/>
            <person name="Salih N.S."/>
            <person name="Samson R.A."/>
            <person name="Sandor E."/>
            <person name="Sanguinetti M."/>
            <person name="Schuetze T."/>
            <person name="Sepcic K."/>
            <person name="Shelest E."/>
            <person name="Sherlock G."/>
            <person name="Sophianopoulou V."/>
            <person name="Squina F.M."/>
            <person name="Sun H."/>
            <person name="Susca A."/>
            <person name="Todd R.B."/>
            <person name="Tsang A."/>
            <person name="Unkles S.E."/>
            <person name="van de Wiele N."/>
            <person name="van Rossen-Uffink D."/>
            <person name="Oliveira J.V."/>
            <person name="Vesth T.C."/>
            <person name="Visser J."/>
            <person name="Yu J.-H."/>
            <person name="Zhou M."/>
            <person name="Andersen M.R."/>
            <person name="Archer D.B."/>
            <person name="Baker S.E."/>
            <person name="Benoit I."/>
            <person name="Brakhage A.A."/>
            <person name="Braus G.H."/>
            <person name="Fischer R."/>
            <person name="Frisvad J.C."/>
            <person name="Goldman G.H."/>
            <person name="Houbraken J."/>
            <person name="Oakley B."/>
            <person name="Pocsi I."/>
            <person name="Scazzocchio C."/>
            <person name="Seiboth B."/>
            <person name="vanKuyk P.A."/>
            <person name="Wortman J."/>
            <person name="Dyer P.S."/>
            <person name="Grigoriev I.V."/>
        </authorList>
    </citation>
    <scope>NUCLEOTIDE SEQUENCE [LARGE SCALE GENOMIC DNA]</scope>
    <source>
        <strain evidence="21">ITEM 5010</strain>
    </source>
</reference>
<keyword evidence="12" id="KW-0325">Glycoprotein</keyword>
<dbReference type="EMBL" id="KV907494">
    <property type="protein sequence ID" value="OOF99804.1"/>
    <property type="molecule type" value="Genomic_DNA"/>
</dbReference>
<dbReference type="InterPro" id="IPR036430">
    <property type="entry name" value="RNase_T2-like_sf"/>
</dbReference>
<keyword evidence="7" id="KW-0540">Nuclease</keyword>
<dbReference type="PANTHER" id="PTHR11240">
    <property type="entry name" value="RIBONUCLEASE T2"/>
    <property type="match status" value="1"/>
</dbReference>
<keyword evidence="9" id="KW-0255">Endonuclease</keyword>
<protein>
    <recommendedName>
        <fullName evidence="15">Ribonuclease T2-like</fullName>
        <ecNumber evidence="4">4.6.1.19</ecNumber>
    </recommendedName>
</protein>
<dbReference type="InterPro" id="IPR033130">
    <property type="entry name" value="RNase_T2_His_AS_2"/>
</dbReference>
<dbReference type="Gene3D" id="3.90.730.10">
    <property type="entry name" value="Ribonuclease T2-like"/>
    <property type="match status" value="1"/>
</dbReference>
<dbReference type="OrthoDB" id="435754at2759"/>
<dbReference type="VEuPathDB" id="FungiDB:ASPCADRAFT_203628"/>